<keyword evidence="2" id="KW-1133">Transmembrane helix</keyword>
<dbReference type="OrthoDB" id="5871751at2759"/>
<organism evidence="3 4">
    <name type="scientific">Ancylostoma ceylanicum</name>
    <dbReference type="NCBI Taxonomy" id="53326"/>
    <lineage>
        <taxon>Eukaryota</taxon>
        <taxon>Metazoa</taxon>
        <taxon>Ecdysozoa</taxon>
        <taxon>Nematoda</taxon>
        <taxon>Chromadorea</taxon>
        <taxon>Rhabditida</taxon>
        <taxon>Rhabditina</taxon>
        <taxon>Rhabditomorpha</taxon>
        <taxon>Strongyloidea</taxon>
        <taxon>Ancylostomatidae</taxon>
        <taxon>Ancylostomatinae</taxon>
        <taxon>Ancylostoma</taxon>
    </lineage>
</organism>
<evidence type="ECO:0000313" key="4">
    <source>
        <dbReference type="Proteomes" id="UP000024635"/>
    </source>
</evidence>
<protein>
    <submittedName>
        <fullName evidence="3">Uncharacterized protein</fullName>
    </submittedName>
</protein>
<feature type="compositionally biased region" description="Basic and acidic residues" evidence="1">
    <location>
        <begin position="275"/>
        <end position="290"/>
    </location>
</feature>
<reference evidence="4" key="1">
    <citation type="journal article" date="2015" name="Nat. Genet.">
        <title>The genome and transcriptome of the zoonotic hookworm Ancylostoma ceylanicum identify infection-specific gene families.</title>
        <authorList>
            <person name="Schwarz E.M."/>
            <person name="Hu Y."/>
            <person name="Antoshechkin I."/>
            <person name="Miller M.M."/>
            <person name="Sternberg P.W."/>
            <person name="Aroian R.V."/>
        </authorList>
    </citation>
    <scope>NUCLEOTIDE SEQUENCE</scope>
    <source>
        <strain evidence="4">HY135</strain>
    </source>
</reference>
<evidence type="ECO:0000256" key="2">
    <source>
        <dbReference type="SAM" id="Phobius"/>
    </source>
</evidence>
<proteinExistence type="predicted"/>
<feature type="transmembrane region" description="Helical" evidence="2">
    <location>
        <begin position="33"/>
        <end position="58"/>
    </location>
</feature>
<feature type="compositionally biased region" description="Basic residues" evidence="1">
    <location>
        <begin position="134"/>
        <end position="155"/>
    </location>
</feature>
<name>A0A016STX2_9BILA</name>
<comment type="caution">
    <text evidence="3">The sequence shown here is derived from an EMBL/GenBank/DDBJ whole genome shotgun (WGS) entry which is preliminary data.</text>
</comment>
<keyword evidence="2" id="KW-0472">Membrane</keyword>
<accession>A0A016STX2</accession>
<evidence type="ECO:0000313" key="3">
    <source>
        <dbReference type="EMBL" id="EYB93789.1"/>
    </source>
</evidence>
<feature type="region of interest" description="Disordered" evidence="1">
    <location>
        <begin position="255"/>
        <end position="290"/>
    </location>
</feature>
<feature type="region of interest" description="Disordered" evidence="1">
    <location>
        <begin position="133"/>
        <end position="205"/>
    </location>
</feature>
<feature type="compositionally biased region" description="Low complexity" evidence="1">
    <location>
        <begin position="156"/>
        <end position="165"/>
    </location>
</feature>
<dbReference type="Proteomes" id="UP000024635">
    <property type="component" value="Unassembled WGS sequence"/>
</dbReference>
<evidence type="ECO:0000256" key="1">
    <source>
        <dbReference type="SAM" id="MobiDB-lite"/>
    </source>
</evidence>
<gene>
    <name evidence="3" type="primary">Acey_s0178.g631</name>
    <name evidence="3" type="ORF">Y032_0178g631</name>
</gene>
<dbReference type="EMBL" id="JARK01001514">
    <property type="protein sequence ID" value="EYB93789.1"/>
    <property type="molecule type" value="Genomic_DNA"/>
</dbReference>
<keyword evidence="2" id="KW-0812">Transmembrane</keyword>
<keyword evidence="4" id="KW-1185">Reference proteome</keyword>
<dbReference type="AlphaFoldDB" id="A0A016STX2"/>
<feature type="transmembrane region" description="Helical" evidence="2">
    <location>
        <begin position="98"/>
        <end position="115"/>
    </location>
</feature>
<sequence length="290" mass="33075">MRAKRAPQEAWFRRQPDEQAGTYIFRRQPDEQAVLRVLLILAFLIAFFVNIIQVLYFMLFDKRWPSCTNVSFLFGRVLCISSVLPLKHHSSFASGTLAIFHLILVIIALAVAASYQGSFSEIVENTDTASLGRSVRRRRRRRARSQGASRRRRSSQRQVRASSRSEQLGSQRRSQRSPVVVGSAQSSSAIAERREPPDSPKLSRYTKLDITKLPDGTRFKTTDNKGFNMEYYVENGVFVGSGTETLSKTISICAPIRPQRPREEPQQEASPRQSFENKNKLIKQETHNLQ</sequence>